<evidence type="ECO:0000313" key="7">
    <source>
        <dbReference type="EMBL" id="OON75355.1"/>
    </source>
</evidence>
<gene>
    <name evidence="7" type="ORF">B1H18_22990</name>
</gene>
<reference evidence="7 8" key="1">
    <citation type="submission" date="2017-02" db="EMBL/GenBank/DDBJ databases">
        <title>Draft Genome Sequence of Streptomyces tsukubaensis F601, a Producer of the immunosuppressant tacrolimus FK506.</title>
        <authorList>
            <person name="Zong G."/>
            <person name="Zhong C."/>
            <person name="Fu J."/>
            <person name="Qin R."/>
            <person name="Cao G."/>
        </authorList>
    </citation>
    <scope>NUCLEOTIDE SEQUENCE [LARGE SCALE GENOMIC DNA]</scope>
    <source>
        <strain evidence="7 8">F601</strain>
    </source>
</reference>
<feature type="transmembrane region" description="Helical" evidence="6">
    <location>
        <begin position="157"/>
        <end position="181"/>
    </location>
</feature>
<dbReference type="Pfam" id="PF01810">
    <property type="entry name" value="LysE"/>
    <property type="match status" value="1"/>
</dbReference>
<name>A0A1V4A4U3_9ACTN</name>
<evidence type="ECO:0000256" key="3">
    <source>
        <dbReference type="ARBA" id="ARBA00022692"/>
    </source>
</evidence>
<dbReference type="GO" id="GO:0015171">
    <property type="term" value="F:amino acid transmembrane transporter activity"/>
    <property type="evidence" value="ECO:0007669"/>
    <property type="project" value="TreeGrafter"/>
</dbReference>
<evidence type="ECO:0000256" key="2">
    <source>
        <dbReference type="ARBA" id="ARBA00022475"/>
    </source>
</evidence>
<keyword evidence="4 6" id="KW-1133">Transmembrane helix</keyword>
<dbReference type="AlphaFoldDB" id="A0A1V4A4U3"/>
<feature type="transmembrane region" description="Helical" evidence="6">
    <location>
        <begin position="12"/>
        <end position="31"/>
    </location>
</feature>
<dbReference type="RefSeq" id="WP_077970632.1">
    <property type="nucleotide sequence ID" value="NZ_CP045178.1"/>
</dbReference>
<comment type="caution">
    <text evidence="7">The sequence shown here is derived from an EMBL/GenBank/DDBJ whole genome shotgun (WGS) entry which is preliminary data.</text>
</comment>
<dbReference type="Proteomes" id="UP000190539">
    <property type="component" value="Unassembled WGS sequence"/>
</dbReference>
<feature type="transmembrane region" description="Helical" evidence="6">
    <location>
        <begin position="193"/>
        <end position="211"/>
    </location>
</feature>
<keyword evidence="8" id="KW-1185">Reference proteome</keyword>
<dbReference type="GO" id="GO:0005886">
    <property type="term" value="C:plasma membrane"/>
    <property type="evidence" value="ECO:0007669"/>
    <property type="project" value="UniProtKB-SubCell"/>
</dbReference>
<keyword evidence="3 6" id="KW-0812">Transmembrane</keyword>
<accession>A0A1V4A4U3</accession>
<proteinExistence type="predicted"/>
<dbReference type="PANTHER" id="PTHR30086">
    <property type="entry name" value="ARGININE EXPORTER PROTEIN ARGO"/>
    <property type="match status" value="1"/>
</dbReference>
<evidence type="ECO:0000256" key="5">
    <source>
        <dbReference type="ARBA" id="ARBA00023136"/>
    </source>
</evidence>
<evidence type="ECO:0000256" key="4">
    <source>
        <dbReference type="ARBA" id="ARBA00022989"/>
    </source>
</evidence>
<evidence type="ECO:0000256" key="6">
    <source>
        <dbReference type="SAM" id="Phobius"/>
    </source>
</evidence>
<comment type="subcellular location">
    <subcellularLocation>
        <location evidence="1">Cell membrane</location>
        <topology evidence="1">Multi-pass membrane protein</topology>
    </subcellularLocation>
</comment>
<feature type="transmembrane region" description="Helical" evidence="6">
    <location>
        <begin position="124"/>
        <end position="145"/>
    </location>
</feature>
<dbReference type="OrthoDB" id="5185770at2"/>
<protein>
    <submittedName>
        <fullName evidence="7">Homoserine transporter</fullName>
    </submittedName>
</protein>
<evidence type="ECO:0000256" key="1">
    <source>
        <dbReference type="ARBA" id="ARBA00004651"/>
    </source>
</evidence>
<dbReference type="PANTHER" id="PTHR30086:SF20">
    <property type="entry name" value="ARGININE EXPORTER PROTEIN ARGO-RELATED"/>
    <property type="match status" value="1"/>
</dbReference>
<dbReference type="PIRSF" id="PIRSF006324">
    <property type="entry name" value="LeuE"/>
    <property type="match status" value="1"/>
</dbReference>
<dbReference type="InterPro" id="IPR001123">
    <property type="entry name" value="LeuE-type"/>
</dbReference>
<organism evidence="7 8">
    <name type="scientific">Streptomyces tsukubensis</name>
    <dbReference type="NCBI Taxonomy" id="83656"/>
    <lineage>
        <taxon>Bacteria</taxon>
        <taxon>Bacillati</taxon>
        <taxon>Actinomycetota</taxon>
        <taxon>Actinomycetes</taxon>
        <taxon>Kitasatosporales</taxon>
        <taxon>Streptomycetaceae</taxon>
        <taxon>Streptomyces</taxon>
    </lineage>
</organism>
<dbReference type="STRING" id="83656.B1H18_22990"/>
<sequence>MSSASATAVEWAAFLPAALVVAATPGANQLLSLRNGVRHGWAAAVTASAGRFAAFALMVVAVAAGLGSVLVASETAFETIKWCGVAYLVWLGARSLLSAGRALPLPEETRGAGASGLRLARQEFTVAASNPKALILFTVFLPRFVTPGAGGAVLPLLALGGAYIGVESVCACGYAFVGGRLRRLGITRRLRRVLDAVTGGAMLGLAGFLAVEER</sequence>
<keyword evidence="2" id="KW-1003">Cell membrane</keyword>
<evidence type="ECO:0000313" key="8">
    <source>
        <dbReference type="Proteomes" id="UP000190539"/>
    </source>
</evidence>
<keyword evidence="5 6" id="KW-0472">Membrane</keyword>
<dbReference type="EMBL" id="MVFC01000023">
    <property type="protein sequence ID" value="OON75355.1"/>
    <property type="molecule type" value="Genomic_DNA"/>
</dbReference>
<feature type="transmembrane region" description="Helical" evidence="6">
    <location>
        <begin position="52"/>
        <end position="72"/>
    </location>
</feature>